<dbReference type="Ensembl" id="ENSCMMT00000010435.1">
    <property type="protein sequence ID" value="ENSCMMP00000009467.1"/>
    <property type="gene ID" value="ENSCMMG00000006017.1"/>
</dbReference>
<dbReference type="FunFam" id="3.40.50.10440:FF:000001">
    <property type="entry name" value="Dihydroxyacetone kinase, DhaK subunit"/>
    <property type="match status" value="1"/>
</dbReference>
<dbReference type="PANTHER" id="PTHR28629">
    <property type="entry name" value="TRIOKINASE/FMN CYCLASE"/>
    <property type="match status" value="1"/>
</dbReference>
<keyword evidence="6" id="KW-1185">Reference proteome</keyword>
<dbReference type="SUPFAM" id="SSF82549">
    <property type="entry name" value="DAK1/DegV-like"/>
    <property type="match status" value="1"/>
</dbReference>
<evidence type="ECO:0000259" key="4">
    <source>
        <dbReference type="PROSITE" id="PS51481"/>
    </source>
</evidence>
<dbReference type="GO" id="GO:0019563">
    <property type="term" value="P:glycerol catabolic process"/>
    <property type="evidence" value="ECO:0007669"/>
    <property type="project" value="TreeGrafter"/>
</dbReference>
<proteinExistence type="predicted"/>
<dbReference type="InterPro" id="IPR050861">
    <property type="entry name" value="Dihydroxyacetone_Kinase"/>
</dbReference>
<dbReference type="PROSITE" id="PS51481">
    <property type="entry name" value="DHAK"/>
    <property type="match status" value="1"/>
</dbReference>
<feature type="compositionally biased region" description="Basic and acidic residues" evidence="3">
    <location>
        <begin position="1"/>
        <end position="11"/>
    </location>
</feature>
<comment type="catalytic activity">
    <reaction evidence="2">
        <text>dihydroxyacetone + ATP = dihydroxyacetone phosphate + ADP + H(+)</text>
        <dbReference type="Rhea" id="RHEA:15773"/>
        <dbReference type="ChEBI" id="CHEBI:15378"/>
        <dbReference type="ChEBI" id="CHEBI:16016"/>
        <dbReference type="ChEBI" id="CHEBI:30616"/>
        <dbReference type="ChEBI" id="CHEBI:57642"/>
        <dbReference type="ChEBI" id="CHEBI:456216"/>
        <dbReference type="EC" id="2.7.1.29"/>
    </reaction>
</comment>
<evidence type="ECO:0000256" key="1">
    <source>
        <dbReference type="ARBA" id="ARBA00047974"/>
    </source>
</evidence>
<dbReference type="GO" id="GO:0005829">
    <property type="term" value="C:cytosol"/>
    <property type="evidence" value="ECO:0007669"/>
    <property type="project" value="TreeGrafter"/>
</dbReference>
<evidence type="ECO:0000256" key="2">
    <source>
        <dbReference type="ARBA" id="ARBA00048898"/>
    </source>
</evidence>
<protein>
    <recommendedName>
        <fullName evidence="4">DhaK domain-containing protein</fullName>
    </recommendedName>
</protein>
<feature type="compositionally biased region" description="Pro residues" evidence="3">
    <location>
        <begin position="414"/>
        <end position="423"/>
    </location>
</feature>
<dbReference type="Pfam" id="PF02733">
    <property type="entry name" value="Dak1"/>
    <property type="match status" value="1"/>
</dbReference>
<reference evidence="5" key="2">
    <citation type="submission" date="2025-09" db="UniProtKB">
        <authorList>
            <consortium name="Ensembl"/>
        </authorList>
    </citation>
    <scope>IDENTIFICATION</scope>
</reference>
<feature type="region of interest" description="Disordered" evidence="3">
    <location>
        <begin position="271"/>
        <end position="298"/>
    </location>
</feature>
<dbReference type="InterPro" id="IPR004006">
    <property type="entry name" value="DhaK_dom"/>
</dbReference>
<sequence>MEVSRGPRDAPHPAPRPRVTTSPCPQAPKKLVGSVAGCADDTLAGLVACNPGLRLLRGHRVALRADLAALRGRVALLSGGGSGHEPAHAGYIGKGMLSGVVAGAVFTSPAVGSILAAIRAVTQAGAVGTLLIVKNYTGDRLNFGLALERARAEGADVQMVVVGDDCAFTSQKKAGRRGLCGTVLVHKVAGALAEAGASLDEIVKRVSAVAKAMGRRTGPSPAADKRHQHGVDFSPRRAPHVPAAWPGHGGVPASPCGCPRACRLPRNLARSPPSPRHLQAPWGSACPRAASPAPSPPSSWLTTRWSWGWVRSCPLASPLCQAAGGHGGPRAPRCRRGVTLPCPCRDPRRGWCPQDEGERRPLAPAPLPVPLAWPHGPLHLRQVMPAEEAVETMLAHMTDPANASHLPLSRGEPPACPRAPPAHPGRGAHSARCLAGASVVLVVNNLGGLSCLELGIVAGAAVRGLGESGGTPEPPGALCS</sequence>
<dbReference type="GO" id="GO:0004371">
    <property type="term" value="F:glycerone kinase activity"/>
    <property type="evidence" value="ECO:0007669"/>
    <property type="project" value="UniProtKB-EC"/>
</dbReference>
<organism evidence="5 6">
    <name type="scientific">Cairina moschata</name>
    <name type="common">Muscovy duck</name>
    <dbReference type="NCBI Taxonomy" id="8855"/>
    <lineage>
        <taxon>Eukaryota</taxon>
        <taxon>Metazoa</taxon>
        <taxon>Chordata</taxon>
        <taxon>Craniata</taxon>
        <taxon>Vertebrata</taxon>
        <taxon>Euteleostomi</taxon>
        <taxon>Archelosauria</taxon>
        <taxon>Archosauria</taxon>
        <taxon>Dinosauria</taxon>
        <taxon>Saurischia</taxon>
        <taxon>Theropoda</taxon>
        <taxon>Coelurosauria</taxon>
        <taxon>Aves</taxon>
        <taxon>Neognathae</taxon>
        <taxon>Galloanserae</taxon>
        <taxon>Anseriformes</taxon>
        <taxon>Anatidae</taxon>
        <taxon>Anatinae</taxon>
        <taxon>Cairina</taxon>
    </lineage>
</organism>
<dbReference type="AlphaFoldDB" id="A0A8C3GHB9"/>
<dbReference type="Gene3D" id="3.40.50.10440">
    <property type="entry name" value="Dihydroxyacetone kinase, domain 1"/>
    <property type="match status" value="1"/>
</dbReference>
<dbReference type="GO" id="GO:0050354">
    <property type="term" value="F:triokinase activity"/>
    <property type="evidence" value="ECO:0007669"/>
    <property type="project" value="UniProtKB-EC"/>
</dbReference>
<feature type="region of interest" description="Disordered" evidence="3">
    <location>
        <begin position="1"/>
        <end position="26"/>
    </location>
</feature>
<feature type="domain" description="DhaK" evidence="4">
    <location>
        <begin position="34"/>
        <end position="480"/>
    </location>
</feature>
<feature type="region of interest" description="Disordered" evidence="3">
    <location>
        <begin position="214"/>
        <end position="240"/>
    </location>
</feature>
<dbReference type="PANTHER" id="PTHR28629:SF4">
    <property type="entry name" value="TRIOKINASE_FMN CYCLASE"/>
    <property type="match status" value="1"/>
</dbReference>
<dbReference type="Proteomes" id="UP000694556">
    <property type="component" value="Unassembled WGS sequence"/>
</dbReference>
<evidence type="ECO:0000256" key="3">
    <source>
        <dbReference type="SAM" id="MobiDB-lite"/>
    </source>
</evidence>
<feature type="region of interest" description="Disordered" evidence="3">
    <location>
        <begin position="402"/>
        <end position="424"/>
    </location>
</feature>
<accession>A0A8C3GHB9</accession>
<reference evidence="5" key="1">
    <citation type="submission" date="2025-08" db="UniProtKB">
        <authorList>
            <consortium name="Ensembl"/>
        </authorList>
    </citation>
    <scope>IDENTIFICATION</scope>
</reference>
<dbReference type="Gene3D" id="3.30.1180.20">
    <property type="entry name" value="Dihydroxyacetone kinase, domain 2"/>
    <property type="match status" value="1"/>
</dbReference>
<evidence type="ECO:0000313" key="5">
    <source>
        <dbReference type="Ensembl" id="ENSCMMP00000009467.1"/>
    </source>
</evidence>
<name>A0A8C3GHB9_CAIMO</name>
<evidence type="ECO:0000313" key="6">
    <source>
        <dbReference type="Proteomes" id="UP000694556"/>
    </source>
</evidence>
<comment type="catalytic activity">
    <reaction evidence="1">
        <text>D-glyceraldehyde + ATP = D-glyceraldehyde 3-phosphate + ADP + H(+)</text>
        <dbReference type="Rhea" id="RHEA:13941"/>
        <dbReference type="ChEBI" id="CHEBI:15378"/>
        <dbReference type="ChEBI" id="CHEBI:17378"/>
        <dbReference type="ChEBI" id="CHEBI:30616"/>
        <dbReference type="ChEBI" id="CHEBI:59776"/>
        <dbReference type="ChEBI" id="CHEBI:456216"/>
        <dbReference type="EC" id="2.7.1.28"/>
    </reaction>
</comment>